<dbReference type="InterPro" id="IPR008397">
    <property type="entry name" value="Alginate_lyase_dom"/>
</dbReference>
<dbReference type="Proteomes" id="UP000827549">
    <property type="component" value="Chromosome 2"/>
</dbReference>
<dbReference type="GeneID" id="87805373"/>
<dbReference type="GO" id="GO:0016829">
    <property type="term" value="F:lyase activity"/>
    <property type="evidence" value="ECO:0007669"/>
    <property type="project" value="UniProtKB-KW"/>
</dbReference>
<protein>
    <recommendedName>
        <fullName evidence="4">Alginate lyase domain-containing protein</fullName>
    </recommendedName>
</protein>
<gene>
    <name evidence="5" type="ORF">LOC62_02G002123</name>
</gene>
<reference evidence="5" key="1">
    <citation type="submission" date="2023-10" db="EMBL/GenBank/DDBJ databases">
        <authorList>
            <person name="Noh H."/>
        </authorList>
    </citation>
    <scope>NUCLEOTIDE SEQUENCE</scope>
    <source>
        <strain evidence="5">DUCC4014</strain>
    </source>
</reference>
<dbReference type="GO" id="GO:0042597">
    <property type="term" value="C:periplasmic space"/>
    <property type="evidence" value="ECO:0007669"/>
    <property type="project" value="InterPro"/>
</dbReference>
<keyword evidence="2" id="KW-0456">Lyase</keyword>
<feature type="domain" description="Alginate lyase" evidence="4">
    <location>
        <begin position="101"/>
        <end position="389"/>
    </location>
</feature>
<feature type="chain" id="PRO_5042281887" description="Alginate lyase domain-containing protein" evidence="3">
    <location>
        <begin position="19"/>
        <end position="448"/>
    </location>
</feature>
<keyword evidence="6" id="KW-1185">Reference proteome</keyword>
<dbReference type="Gene3D" id="1.50.10.100">
    <property type="entry name" value="Chondroitin AC/alginate lyase"/>
    <property type="match status" value="1"/>
</dbReference>
<sequence length="448" mass="48706">MVALGAIVTLVLALPALAAPTARGKPAKCPEVAPPTVVLDGNRLLATKKEVIGLTLKCNNGNGNGNGNGNCKNKPDPKGLVPELSHLVSQANSWLPRGPWTVTAKTMDVPGGTKNDYASQAPYWWASNWQNPSTGNKCPYIQRDGIRNPEVDNYTDRLDGVRMMTASYQLALAWWYTEDAKYRQKAGEVLREWFVKPETAMTPNLAHAQIIPCKNNGRAIGIIDFSQQYTAVLDAAAILGTKKDAAWSQADEDAFKAWNAAYLTWLTDSAFGKEELAAKNNHGTFAGMQIAGIASFLGKYDLARQALNDQLPRMDLYISANGSQPLETIRPTSFHYSTFTLIAYTRMALIGANKKVNVDVWGHKTPNGAGIAKAIEYIIPAAVDGQSKWPHQETHFDRFAAYDIVNYAADQGLQAAKAAVSKLEQPPGGGLWQLRPAPEQLDSIVGVL</sequence>
<name>A0AAF0Y823_9TREE</name>
<evidence type="ECO:0000256" key="1">
    <source>
        <dbReference type="ARBA" id="ARBA00022729"/>
    </source>
</evidence>
<evidence type="ECO:0000256" key="2">
    <source>
        <dbReference type="ARBA" id="ARBA00023239"/>
    </source>
</evidence>
<dbReference type="SUPFAM" id="SSF48230">
    <property type="entry name" value="Chondroitin AC/alginate lyase"/>
    <property type="match status" value="1"/>
</dbReference>
<dbReference type="InterPro" id="IPR008929">
    <property type="entry name" value="Chondroitin_lyas"/>
</dbReference>
<keyword evidence="1 3" id="KW-0732">Signal</keyword>
<evidence type="ECO:0000256" key="3">
    <source>
        <dbReference type="SAM" id="SignalP"/>
    </source>
</evidence>
<evidence type="ECO:0000313" key="5">
    <source>
        <dbReference type="EMBL" id="WOO78578.1"/>
    </source>
</evidence>
<dbReference type="Pfam" id="PF05426">
    <property type="entry name" value="Alginate_lyase"/>
    <property type="match status" value="1"/>
</dbReference>
<dbReference type="RefSeq" id="XP_062624610.1">
    <property type="nucleotide sequence ID" value="XM_062768626.1"/>
</dbReference>
<dbReference type="AlphaFoldDB" id="A0AAF0Y823"/>
<organism evidence="5 6">
    <name type="scientific">Vanrija pseudolonga</name>
    <dbReference type="NCBI Taxonomy" id="143232"/>
    <lineage>
        <taxon>Eukaryota</taxon>
        <taxon>Fungi</taxon>
        <taxon>Dikarya</taxon>
        <taxon>Basidiomycota</taxon>
        <taxon>Agaricomycotina</taxon>
        <taxon>Tremellomycetes</taxon>
        <taxon>Trichosporonales</taxon>
        <taxon>Trichosporonaceae</taxon>
        <taxon>Vanrija</taxon>
    </lineage>
</organism>
<dbReference type="EMBL" id="CP086715">
    <property type="protein sequence ID" value="WOO78578.1"/>
    <property type="molecule type" value="Genomic_DNA"/>
</dbReference>
<evidence type="ECO:0000313" key="6">
    <source>
        <dbReference type="Proteomes" id="UP000827549"/>
    </source>
</evidence>
<feature type="signal peptide" evidence="3">
    <location>
        <begin position="1"/>
        <end position="18"/>
    </location>
</feature>
<accession>A0AAF0Y823</accession>
<proteinExistence type="predicted"/>
<evidence type="ECO:0000259" key="4">
    <source>
        <dbReference type="Pfam" id="PF05426"/>
    </source>
</evidence>